<reference evidence="4 5" key="1">
    <citation type="journal article" date="2023" name="BMC Biol.">
        <title>The compact genome of the sponge Oopsacas minuta (Hexactinellida) is lacking key metazoan core genes.</title>
        <authorList>
            <person name="Santini S."/>
            <person name="Schenkelaars Q."/>
            <person name="Jourda C."/>
            <person name="Duchesne M."/>
            <person name="Belahbib H."/>
            <person name="Rocher C."/>
            <person name="Selva M."/>
            <person name="Riesgo A."/>
            <person name="Vervoort M."/>
            <person name="Leys S.P."/>
            <person name="Kodjabachian L."/>
            <person name="Le Bivic A."/>
            <person name="Borchiellini C."/>
            <person name="Claverie J.M."/>
            <person name="Renard E."/>
        </authorList>
    </citation>
    <scope>NUCLEOTIDE SEQUENCE [LARGE SCALE GENOMIC DNA]</scope>
    <source>
        <strain evidence="4">SPO-2</strain>
    </source>
</reference>
<proteinExistence type="predicted"/>
<name>A0AAV7JPA0_9METZ</name>
<dbReference type="EMBL" id="JAKMXF010000310">
    <property type="protein sequence ID" value="KAI6650647.1"/>
    <property type="molecule type" value="Genomic_DNA"/>
</dbReference>
<feature type="domain" description="CCDC66" evidence="3">
    <location>
        <begin position="505"/>
        <end position="594"/>
    </location>
</feature>
<sequence length="919" mass="106653">MSREVDNPAPDDNLTSWMTESRQQYQEDQKVPRGTRQDVCFATLPLGGQDHLRAKMKAEMNKDYNDFLSKQKTRRANTNSSSAPNLLPPSKLPIPMNSCLQRGSADERDREEPVRRRGEGMEQERGDYRDHESYRREHLGPPPLAPRYDPLEELRIRRYFEDQLYAGPRGYPPQRQDYTYNPYVNYYQQMDRVWGPNRDISRSPPRMEKRVTFPHEWPEESDLYGWARQGRRSEMQLRDVEREGYSVERRGRSESPLNRSRSAPPDKKERTTGGFMDGFGSGDRGRDELRRKRKDYAKELKEQIRSKQIIHSVGMENKRVSRSRPPTPPSHTQLYESPPAKQQQAISRTDPLEYYKSNVQPDHYTHIEEEVTPTRLEKTQDHKQSYRQELEQQIEDVKHRKEQRAREIKKSREEPVEEWSPWGKGGGGAPLKDNSGRVVADLKVLNKAYQVREKTGSSPKLEELADICVLKTSHSPLQKTNQTHAPSDPFSTPSPSKKESTLTPQQEYREYLRQQVEEKKARKLAEEARKREEDQKEVDRLEKERIKLQEDYQREVAKQREKEEAIRKKNDELKLAAEQRRNAPSPPQRGRVRERRRSSPPDNTSVPVHTQQPRDYSPPVPAIRNKHRFEHYASENREISPPVPALRRLTGDLSPPHQTSDPISPHNSPIKNNDTIKLIHTLSPINTHKNYVLPDADSAAEPIGNEDSKSDVVKQLTDMKLQLRCEKDRVKEQLERSRDTYQSMTNLISSIHVNNNISSHLPAPKISSSAKPPFKIRKSVIPVKLQSEDHDTSNKMLSVHGERKEERRTVGFHLQNTQPKSKAYHREYTPLLKGRGTPPTQNRPDSTGSTISISTLEIEALALKNDNRMKRLESLLKSNQEMETRKTSPESIINQLLNRAPARRNNPPSHHPRHEDFSL</sequence>
<feature type="compositionally biased region" description="Polar residues" evidence="2">
    <location>
        <begin position="475"/>
        <end position="506"/>
    </location>
</feature>
<dbReference type="AlphaFoldDB" id="A0AAV7JPA0"/>
<feature type="compositionally biased region" description="Basic and acidic residues" evidence="2">
    <location>
        <begin position="237"/>
        <end position="253"/>
    </location>
</feature>
<feature type="region of interest" description="Disordered" evidence="2">
    <location>
        <begin position="63"/>
        <end position="148"/>
    </location>
</feature>
<dbReference type="PANTHER" id="PTHR21616">
    <property type="entry name" value="CENTROSOME SPINDLE POLE ASSOCIATED PROTEIN"/>
    <property type="match status" value="1"/>
</dbReference>
<feature type="compositionally biased region" description="Basic and acidic residues" evidence="2">
    <location>
        <begin position="283"/>
        <end position="305"/>
    </location>
</feature>
<dbReference type="PANTHER" id="PTHR21616:SF2">
    <property type="entry name" value="CENTROSOME AND SPINDLE POLE-ASSOCIATED PROTEIN 1"/>
    <property type="match status" value="1"/>
</dbReference>
<evidence type="ECO:0000259" key="3">
    <source>
        <dbReference type="Pfam" id="PF15236"/>
    </source>
</evidence>
<dbReference type="InterPro" id="IPR026708">
    <property type="entry name" value="CSPP1"/>
</dbReference>
<accession>A0AAV7JPA0</accession>
<dbReference type="GO" id="GO:0005813">
    <property type="term" value="C:centrosome"/>
    <property type="evidence" value="ECO:0007669"/>
    <property type="project" value="InterPro"/>
</dbReference>
<feature type="compositionally biased region" description="Polar residues" evidence="2">
    <location>
        <begin position="331"/>
        <end position="347"/>
    </location>
</feature>
<dbReference type="InterPro" id="IPR040467">
    <property type="entry name" value="CCDC66_dom"/>
</dbReference>
<dbReference type="GO" id="GO:0000922">
    <property type="term" value="C:spindle pole"/>
    <property type="evidence" value="ECO:0007669"/>
    <property type="project" value="InterPro"/>
</dbReference>
<keyword evidence="5" id="KW-1185">Reference proteome</keyword>
<organism evidence="4 5">
    <name type="scientific">Oopsacas minuta</name>
    <dbReference type="NCBI Taxonomy" id="111878"/>
    <lineage>
        <taxon>Eukaryota</taxon>
        <taxon>Metazoa</taxon>
        <taxon>Porifera</taxon>
        <taxon>Hexactinellida</taxon>
        <taxon>Hexasterophora</taxon>
        <taxon>Lyssacinosida</taxon>
        <taxon>Leucopsacidae</taxon>
        <taxon>Oopsacas</taxon>
    </lineage>
</organism>
<evidence type="ECO:0000313" key="4">
    <source>
        <dbReference type="EMBL" id="KAI6650647.1"/>
    </source>
</evidence>
<feature type="compositionally biased region" description="Basic and acidic residues" evidence="2">
    <location>
        <begin position="507"/>
        <end position="581"/>
    </location>
</feature>
<comment type="caution">
    <text evidence="4">The sequence shown here is derived from an EMBL/GenBank/DDBJ whole genome shotgun (WGS) entry which is preliminary data.</text>
</comment>
<keyword evidence="1" id="KW-0175">Coiled coil</keyword>
<feature type="compositionally biased region" description="Basic and acidic residues" evidence="2">
    <location>
        <begin position="104"/>
        <end position="139"/>
    </location>
</feature>
<feature type="region of interest" description="Disordered" evidence="2">
    <location>
        <begin position="1"/>
        <end position="36"/>
    </location>
</feature>
<feature type="region of interest" description="Disordered" evidence="2">
    <location>
        <begin position="899"/>
        <end position="919"/>
    </location>
</feature>
<evidence type="ECO:0000256" key="2">
    <source>
        <dbReference type="SAM" id="MobiDB-lite"/>
    </source>
</evidence>
<feature type="region of interest" description="Disordered" evidence="2">
    <location>
        <begin position="830"/>
        <end position="851"/>
    </location>
</feature>
<gene>
    <name evidence="4" type="ORF">LOD99_7697</name>
</gene>
<dbReference type="Proteomes" id="UP001165289">
    <property type="component" value="Unassembled WGS sequence"/>
</dbReference>
<feature type="region of interest" description="Disordered" evidence="2">
    <location>
        <begin position="237"/>
        <end position="434"/>
    </location>
</feature>
<dbReference type="GO" id="GO:0005874">
    <property type="term" value="C:microtubule"/>
    <property type="evidence" value="ECO:0007669"/>
    <property type="project" value="InterPro"/>
</dbReference>
<dbReference type="Pfam" id="PF15236">
    <property type="entry name" value="CCDC66"/>
    <property type="match status" value="1"/>
</dbReference>
<protein>
    <recommendedName>
        <fullName evidence="3">CCDC66 domain-containing protein</fullName>
    </recommendedName>
</protein>
<dbReference type="GO" id="GO:0032467">
    <property type="term" value="P:positive regulation of cytokinesis"/>
    <property type="evidence" value="ECO:0007669"/>
    <property type="project" value="InterPro"/>
</dbReference>
<evidence type="ECO:0000313" key="5">
    <source>
        <dbReference type="Proteomes" id="UP001165289"/>
    </source>
</evidence>
<evidence type="ECO:0000256" key="1">
    <source>
        <dbReference type="SAM" id="Coils"/>
    </source>
</evidence>
<feature type="coiled-coil region" evidence="1">
    <location>
        <begin position="713"/>
        <end position="747"/>
    </location>
</feature>
<feature type="region of interest" description="Disordered" evidence="2">
    <location>
        <begin position="475"/>
        <end position="622"/>
    </location>
</feature>
<feature type="compositionally biased region" description="Basic and acidic residues" evidence="2">
    <location>
        <begin position="375"/>
        <end position="414"/>
    </location>
</feature>
<feature type="compositionally biased region" description="Polar residues" evidence="2">
    <location>
        <begin position="602"/>
        <end position="614"/>
    </location>
</feature>
<feature type="compositionally biased region" description="Polar residues" evidence="2">
    <location>
        <begin position="838"/>
        <end position="851"/>
    </location>
</feature>
<feature type="compositionally biased region" description="Polar residues" evidence="2">
    <location>
        <begin position="13"/>
        <end position="24"/>
    </location>
</feature>